<dbReference type="Gene3D" id="3.40.50.620">
    <property type="entry name" value="HUPs"/>
    <property type="match status" value="1"/>
</dbReference>
<dbReference type="PIRSF" id="PIRSF000090">
    <property type="entry name" value="Beta-ETF"/>
    <property type="match status" value="1"/>
</dbReference>
<dbReference type="Pfam" id="PF01012">
    <property type="entry name" value="ETF"/>
    <property type="match status" value="1"/>
</dbReference>
<dbReference type="InterPro" id="IPR033948">
    <property type="entry name" value="ETF_beta_N"/>
</dbReference>
<keyword evidence="4" id="KW-0249">Electron transport</keyword>
<evidence type="ECO:0000256" key="3">
    <source>
        <dbReference type="ARBA" id="ARBA00022448"/>
    </source>
</evidence>
<evidence type="ECO:0000259" key="5">
    <source>
        <dbReference type="SMART" id="SM00893"/>
    </source>
</evidence>
<evidence type="ECO:0000256" key="1">
    <source>
        <dbReference type="ARBA" id="ARBA00007557"/>
    </source>
</evidence>
<evidence type="ECO:0000256" key="2">
    <source>
        <dbReference type="ARBA" id="ARBA00016797"/>
    </source>
</evidence>
<feature type="domain" description="Electron transfer flavoprotein alpha/beta-subunit N-terminal" evidence="5">
    <location>
        <begin position="56"/>
        <end position="248"/>
    </location>
</feature>
<dbReference type="InterPro" id="IPR014729">
    <property type="entry name" value="Rossmann-like_a/b/a_fold"/>
</dbReference>
<protein>
    <recommendedName>
        <fullName evidence="2">Electron transfer flavoprotein subunit beta</fullName>
    </recommendedName>
</protein>
<reference evidence="6" key="1">
    <citation type="journal article" date="2020" name="mSystems">
        <title>Genome- and Community-Level Interaction Insights into Carbon Utilization and Element Cycling Functions of Hydrothermarchaeota in Hydrothermal Sediment.</title>
        <authorList>
            <person name="Zhou Z."/>
            <person name="Liu Y."/>
            <person name="Xu W."/>
            <person name="Pan J."/>
            <person name="Luo Z.H."/>
            <person name="Li M."/>
        </authorList>
    </citation>
    <scope>NUCLEOTIDE SEQUENCE [LARGE SCALE GENOMIC DNA]</scope>
    <source>
        <strain evidence="6">SpSt-488</strain>
    </source>
</reference>
<evidence type="ECO:0000313" key="6">
    <source>
        <dbReference type="EMBL" id="HGK27669.1"/>
    </source>
</evidence>
<evidence type="ECO:0000256" key="4">
    <source>
        <dbReference type="ARBA" id="ARBA00022982"/>
    </source>
</evidence>
<comment type="caution">
    <text evidence="6">The sequence shown here is derived from an EMBL/GenBank/DDBJ whole genome shotgun (WGS) entry which is preliminary data.</text>
</comment>
<comment type="similarity">
    <text evidence="1">Belongs to the ETF beta-subunit/FixA family.</text>
</comment>
<dbReference type="InterPro" id="IPR014730">
    <property type="entry name" value="ETF_a/b_N"/>
</dbReference>
<proteinExistence type="inferred from homology"/>
<accession>A0A7C4CCV7</accession>
<dbReference type="PANTHER" id="PTHR21294:SF8">
    <property type="entry name" value="ELECTRON TRANSFER FLAVOPROTEIN SUBUNIT BETA"/>
    <property type="match status" value="1"/>
</dbReference>
<dbReference type="AlphaFoldDB" id="A0A7C4CCV7"/>
<keyword evidence="3" id="KW-0813">Transport</keyword>
<dbReference type="CDD" id="cd01714">
    <property type="entry name" value="ETF_beta"/>
    <property type="match status" value="1"/>
</dbReference>
<dbReference type="SUPFAM" id="SSF52402">
    <property type="entry name" value="Adenine nucleotide alpha hydrolases-like"/>
    <property type="match status" value="1"/>
</dbReference>
<sequence length="294" mass="31760">MDRALSPSARLCPTRSVSAGTIAVSVSNGLGNDMNIIVLVKQVPSTETKVRISSQTHLVDTSEIEWVVNPYDEYAIEMALRLKEKLGQGTITTVSAGPERVRTALRTTLAMGVDAAVHVHDPAYEGIDPLSLGRVLAAAVMRQPFDLVLCGKQAIDDDMAVVPQAVAHFLRIPHVAVVPEIELTAGSPDVIAHREVEGATEIVHLRTPCLISVQKGKHDPRYPTLKLMMAAKKKDIPVLGQAELGIDPAALTRRLEFVGDSLPPGRKPGRKLEGEPAEVVPELVRLLRDEAKVI</sequence>
<organism evidence="6">
    <name type="scientific">candidate division WOR-3 bacterium</name>
    <dbReference type="NCBI Taxonomy" id="2052148"/>
    <lineage>
        <taxon>Bacteria</taxon>
        <taxon>Bacteria division WOR-3</taxon>
    </lineage>
</organism>
<dbReference type="PANTHER" id="PTHR21294">
    <property type="entry name" value="ELECTRON TRANSFER FLAVOPROTEIN BETA-SUBUNIT"/>
    <property type="match status" value="1"/>
</dbReference>
<dbReference type="InterPro" id="IPR012255">
    <property type="entry name" value="ETF_b"/>
</dbReference>
<dbReference type="GO" id="GO:0009055">
    <property type="term" value="F:electron transfer activity"/>
    <property type="evidence" value="ECO:0007669"/>
    <property type="project" value="InterPro"/>
</dbReference>
<dbReference type="EMBL" id="DSUT01000032">
    <property type="protein sequence ID" value="HGK27669.1"/>
    <property type="molecule type" value="Genomic_DNA"/>
</dbReference>
<gene>
    <name evidence="6" type="ORF">ENS41_01795</name>
</gene>
<dbReference type="SMART" id="SM00893">
    <property type="entry name" value="ETF"/>
    <property type="match status" value="1"/>
</dbReference>
<name>A0A7C4CCV7_UNCW3</name>